<dbReference type="Pfam" id="PF07733">
    <property type="entry name" value="DNA_pol3_alpha"/>
    <property type="match status" value="1"/>
</dbReference>
<dbReference type="GO" id="GO:0006260">
    <property type="term" value="P:DNA replication"/>
    <property type="evidence" value="ECO:0007669"/>
    <property type="project" value="UniProtKB-KW"/>
</dbReference>
<dbReference type="InterPro" id="IPR004013">
    <property type="entry name" value="PHP_dom"/>
</dbReference>
<dbReference type="InterPro" id="IPR016195">
    <property type="entry name" value="Pol/histidinol_Pase-like"/>
</dbReference>
<keyword evidence="3 8" id="KW-0548">Nucleotidyltransferase</keyword>
<dbReference type="Proteomes" id="UP000000739">
    <property type="component" value="Chromosome"/>
</dbReference>
<dbReference type="AlphaFoldDB" id="B8FIN6"/>
<dbReference type="Pfam" id="PF02811">
    <property type="entry name" value="PHP"/>
    <property type="match status" value="1"/>
</dbReference>
<gene>
    <name evidence="8" type="ordered locus">Dalk_2584</name>
</gene>
<keyword evidence="5" id="KW-0239">DNA-directed DNA polymerase</keyword>
<evidence type="ECO:0000313" key="8">
    <source>
        <dbReference type="EMBL" id="ACL04277.1"/>
    </source>
</evidence>
<proteinExistence type="predicted"/>
<dbReference type="Pfam" id="PF17657">
    <property type="entry name" value="DNA_pol3_finger"/>
    <property type="match status" value="1"/>
</dbReference>
<dbReference type="SUPFAM" id="SSF160975">
    <property type="entry name" value="AF1531-like"/>
    <property type="match status" value="1"/>
</dbReference>
<accession>B8FIN6</accession>
<dbReference type="EC" id="2.7.7.7" evidence="1"/>
<dbReference type="Gene3D" id="3.20.20.140">
    <property type="entry name" value="Metal-dependent hydrolases"/>
    <property type="match status" value="1"/>
</dbReference>
<feature type="domain" description="Polymerase/histidinol phosphatase N-terminal" evidence="7">
    <location>
        <begin position="3"/>
        <end position="70"/>
    </location>
</feature>
<keyword evidence="2 8" id="KW-0808">Transferase</keyword>
<organism evidence="8 9">
    <name type="scientific">Desulfatibacillum aliphaticivorans</name>
    <dbReference type="NCBI Taxonomy" id="218208"/>
    <lineage>
        <taxon>Bacteria</taxon>
        <taxon>Pseudomonadati</taxon>
        <taxon>Thermodesulfobacteriota</taxon>
        <taxon>Desulfobacteria</taxon>
        <taxon>Desulfobacterales</taxon>
        <taxon>Desulfatibacillaceae</taxon>
        <taxon>Desulfatibacillum</taxon>
    </lineage>
</organism>
<evidence type="ECO:0000313" key="9">
    <source>
        <dbReference type="Proteomes" id="UP000000739"/>
    </source>
</evidence>
<keyword evidence="9" id="KW-1185">Reference proteome</keyword>
<dbReference type="NCBIfam" id="TIGR00594">
    <property type="entry name" value="polc"/>
    <property type="match status" value="1"/>
</dbReference>
<keyword evidence="4" id="KW-0235">DNA replication</keyword>
<evidence type="ECO:0000256" key="3">
    <source>
        <dbReference type="ARBA" id="ARBA00022695"/>
    </source>
</evidence>
<dbReference type="SMART" id="SM00481">
    <property type="entry name" value="POLIIIAc"/>
    <property type="match status" value="1"/>
</dbReference>
<evidence type="ECO:0000256" key="1">
    <source>
        <dbReference type="ARBA" id="ARBA00012417"/>
    </source>
</evidence>
<dbReference type="KEGG" id="dal:Dalk_2584"/>
<dbReference type="InterPro" id="IPR040982">
    <property type="entry name" value="DNA_pol3_finger"/>
</dbReference>
<dbReference type="GO" id="GO:0008408">
    <property type="term" value="F:3'-5' exonuclease activity"/>
    <property type="evidence" value="ECO:0007669"/>
    <property type="project" value="InterPro"/>
</dbReference>
<evidence type="ECO:0000256" key="5">
    <source>
        <dbReference type="ARBA" id="ARBA00022932"/>
    </source>
</evidence>
<dbReference type="SUPFAM" id="SSF89550">
    <property type="entry name" value="PHP domain-like"/>
    <property type="match status" value="1"/>
</dbReference>
<dbReference type="Gene3D" id="1.10.150.870">
    <property type="match status" value="1"/>
</dbReference>
<dbReference type="HOGENOM" id="CLU_001600_0_1_7"/>
<dbReference type="InterPro" id="IPR003141">
    <property type="entry name" value="Pol/His_phosphatase_N"/>
</dbReference>
<evidence type="ECO:0000259" key="7">
    <source>
        <dbReference type="SMART" id="SM00481"/>
    </source>
</evidence>
<dbReference type="InterPro" id="IPR004805">
    <property type="entry name" value="DnaE2/DnaE/PolC"/>
</dbReference>
<dbReference type="PANTHER" id="PTHR32294">
    <property type="entry name" value="DNA POLYMERASE III SUBUNIT ALPHA"/>
    <property type="match status" value="1"/>
</dbReference>
<dbReference type="Gene3D" id="1.10.10.1600">
    <property type="entry name" value="Bacterial DNA polymerase III alpha subunit, thumb domain"/>
    <property type="match status" value="1"/>
</dbReference>
<reference evidence="8 9" key="1">
    <citation type="journal article" date="2012" name="Environ. Microbiol.">
        <title>The genome sequence of Desulfatibacillum alkenivorans AK-01: a blueprint for anaerobic alkane oxidation.</title>
        <authorList>
            <person name="Callaghan A.V."/>
            <person name="Morris B.E."/>
            <person name="Pereira I.A."/>
            <person name="McInerney M.J."/>
            <person name="Austin R.N."/>
            <person name="Groves J.T."/>
            <person name="Kukor J.J."/>
            <person name="Suflita J.M."/>
            <person name="Young L.Y."/>
            <person name="Zylstra G.J."/>
            <person name="Wawrik B."/>
        </authorList>
    </citation>
    <scope>NUCLEOTIDE SEQUENCE [LARGE SCALE GENOMIC DNA]</scope>
    <source>
        <strain evidence="8 9">AK-01</strain>
    </source>
</reference>
<evidence type="ECO:0000256" key="6">
    <source>
        <dbReference type="ARBA" id="ARBA00049244"/>
    </source>
</evidence>
<dbReference type="RefSeq" id="WP_015947350.1">
    <property type="nucleotide sequence ID" value="NC_011768.1"/>
</dbReference>
<evidence type="ECO:0000256" key="4">
    <source>
        <dbReference type="ARBA" id="ARBA00022705"/>
    </source>
</evidence>
<dbReference type="InterPro" id="IPR029460">
    <property type="entry name" value="DNAPol_HHH"/>
</dbReference>
<evidence type="ECO:0000256" key="2">
    <source>
        <dbReference type="ARBA" id="ARBA00022679"/>
    </source>
</evidence>
<protein>
    <recommendedName>
        <fullName evidence="1">DNA-directed DNA polymerase</fullName>
        <ecNumber evidence="1">2.7.7.7</ecNumber>
    </recommendedName>
</protein>
<sequence>MFAHLHVHSGFSFMYGTFLPEALAAKAKEAGFNAAALTDKNGVYGAVRFCAAAEKLGVHAVIGTQLTIEGRDDLVLLAKSPKGYNNLCRLITLAHEYGPRDQPACPEKFLALHSRDIVCLTGGRDGRFFKLVEGADGTQYRRACGWVWRLQEIFGKENVYVEIQNAGTPYDARIMHIMARVAEKAGAPLAATNDVVCLEPGDLPVHHALVDIQNQVHHRACQARESREYYLKSQEEMAKLIPYSQALENTGIIAHECQAMLPLGKSSPPVFPVPPGMSQDQALAKLCYRSLARRFNPLELDVLQRLEKELGHIRRRDLSGYFLLVKEIHSFAKARRIRGTVRGSAAGSLVLHLLLGGVNPLEHRLLFERFLNNGRLDMPDVDMDFDSLRRDEIFEYLMEKYPNQAAMVATVSTFRARGALRSLGRALGYSYEKIDRLTQFVPHFLRSHDIRKAIERMPELEGSPLLQEDELLWLAEKISGLPHNLSVHLGGMVLTPGEIFNWSPLQTSRKGIPVVQFDKDDVEALGLVKLDILGLRMHSAIQFGVELLEKKGVRLCLDEVPLDDPATFRMLRTTDSVGVFQVESPGQRQLLGRLQPRHFEDIIAEISLFRPGPMSGAMVEPYVLRRNNKEPVTYPHPDLRPILKSTFGVVLFQEQILEIAHDIAGMPYGEGDRMRRSLSKKAPRAVFREMEEAFVKGCLKKGYDNPTAQAFFDLVASFMGYGFCKAHAASFAHITYQSAYLKTHYPLAFYFGILNAEHVGSYPHSVILNEARRMGIPVLQPHVNKSGVQYLEENGGIRIPLIRIKNIGPKYCEKIILEREKGLFLSADDFTKRVSLPAKARFSLEKAGALKGLDGAWNAPPPMFRDPVVTSPGLSPHAAR</sequence>
<dbReference type="InterPro" id="IPR041931">
    <property type="entry name" value="DNA_pol3_alpha_thumb_dom"/>
</dbReference>
<dbReference type="EMBL" id="CP001322">
    <property type="protein sequence ID" value="ACL04277.1"/>
    <property type="molecule type" value="Genomic_DNA"/>
</dbReference>
<dbReference type="GO" id="GO:0003887">
    <property type="term" value="F:DNA-directed DNA polymerase activity"/>
    <property type="evidence" value="ECO:0007669"/>
    <property type="project" value="UniProtKB-KW"/>
</dbReference>
<dbReference type="InterPro" id="IPR011708">
    <property type="entry name" value="DNA_pol3_alpha_NTPase_dom"/>
</dbReference>
<dbReference type="Pfam" id="PF14579">
    <property type="entry name" value="HHH_6"/>
    <property type="match status" value="1"/>
</dbReference>
<name>B8FIN6_DESAL</name>
<dbReference type="eggNOG" id="COG0587">
    <property type="taxonomic scope" value="Bacteria"/>
</dbReference>
<comment type="catalytic activity">
    <reaction evidence="6">
        <text>DNA(n) + a 2'-deoxyribonucleoside 5'-triphosphate = DNA(n+1) + diphosphate</text>
        <dbReference type="Rhea" id="RHEA:22508"/>
        <dbReference type="Rhea" id="RHEA-COMP:17339"/>
        <dbReference type="Rhea" id="RHEA-COMP:17340"/>
        <dbReference type="ChEBI" id="CHEBI:33019"/>
        <dbReference type="ChEBI" id="CHEBI:61560"/>
        <dbReference type="ChEBI" id="CHEBI:173112"/>
        <dbReference type="EC" id="2.7.7.7"/>
    </reaction>
</comment>